<dbReference type="Proteomes" id="UP001642540">
    <property type="component" value="Unassembled WGS sequence"/>
</dbReference>
<dbReference type="Gene3D" id="2.40.70.10">
    <property type="entry name" value="Acid Proteases"/>
    <property type="match status" value="1"/>
</dbReference>
<keyword evidence="3" id="KW-1185">Reference proteome</keyword>
<reference evidence="2 3" key="1">
    <citation type="submission" date="2024-08" db="EMBL/GenBank/DDBJ databases">
        <authorList>
            <person name="Cucini C."/>
            <person name="Frati F."/>
        </authorList>
    </citation>
    <scope>NUCLEOTIDE SEQUENCE [LARGE SCALE GENOMIC DNA]</scope>
</reference>
<dbReference type="Pfam" id="PF12384">
    <property type="entry name" value="Peptidase_A2B"/>
    <property type="match status" value="1"/>
</dbReference>
<protein>
    <recommendedName>
        <fullName evidence="1">Peptidase A2B Ty3 transposon peptidase domain-containing protein</fullName>
    </recommendedName>
</protein>
<feature type="domain" description="Peptidase A2B Ty3 transposon peptidase" evidence="1">
    <location>
        <begin position="4"/>
        <end position="87"/>
    </location>
</feature>
<name>A0ABP1R7W3_9HEXA</name>
<dbReference type="CDD" id="cd00303">
    <property type="entry name" value="retropepsin_like"/>
    <property type="match status" value="1"/>
</dbReference>
<dbReference type="SUPFAM" id="SSF50630">
    <property type="entry name" value="Acid proteases"/>
    <property type="match status" value="1"/>
</dbReference>
<accession>A0ABP1R7W3</accession>
<proteinExistence type="predicted"/>
<sequence>MMELILDSGSSVSLLREDVAHGLHFEKNTPPLRIAGVDKKPLAIHFHITTPVGIQSITLSCKFYILPEAPFQALLGNDNMREQGVVIDFNTQNAKIGKQTSVPFIHTVTTLLTTLESGLEYKPLAVIATETVTFPINSNQTIPVVFPEIVKPTLFYCPLTPKYGLIVTGIHISTSKPSCTFLKLSNKPVTIYEQQEVLLSKPETVNFLEISCAPTYHITEEPAPKSVNTELSQWEREQILQLLHEFSHIFLIMKYHQFN</sequence>
<evidence type="ECO:0000313" key="3">
    <source>
        <dbReference type="Proteomes" id="UP001642540"/>
    </source>
</evidence>
<dbReference type="EMBL" id="CAXLJM020000060">
    <property type="protein sequence ID" value="CAL8119515.1"/>
    <property type="molecule type" value="Genomic_DNA"/>
</dbReference>
<evidence type="ECO:0000259" key="1">
    <source>
        <dbReference type="Pfam" id="PF12384"/>
    </source>
</evidence>
<comment type="caution">
    <text evidence="2">The sequence shown here is derived from an EMBL/GenBank/DDBJ whole genome shotgun (WGS) entry which is preliminary data.</text>
</comment>
<dbReference type="InterPro" id="IPR024650">
    <property type="entry name" value="Peptidase_A2B"/>
</dbReference>
<gene>
    <name evidence="2" type="ORF">ODALV1_LOCUS18588</name>
</gene>
<evidence type="ECO:0000313" key="2">
    <source>
        <dbReference type="EMBL" id="CAL8119515.1"/>
    </source>
</evidence>
<organism evidence="2 3">
    <name type="scientific">Orchesella dallaii</name>
    <dbReference type="NCBI Taxonomy" id="48710"/>
    <lineage>
        <taxon>Eukaryota</taxon>
        <taxon>Metazoa</taxon>
        <taxon>Ecdysozoa</taxon>
        <taxon>Arthropoda</taxon>
        <taxon>Hexapoda</taxon>
        <taxon>Collembola</taxon>
        <taxon>Entomobryomorpha</taxon>
        <taxon>Entomobryoidea</taxon>
        <taxon>Orchesellidae</taxon>
        <taxon>Orchesellinae</taxon>
        <taxon>Orchesella</taxon>
    </lineage>
</organism>
<dbReference type="InterPro" id="IPR021109">
    <property type="entry name" value="Peptidase_aspartic_dom_sf"/>
</dbReference>